<dbReference type="SUPFAM" id="SSF51126">
    <property type="entry name" value="Pectin lyase-like"/>
    <property type="match status" value="1"/>
</dbReference>
<accession>B8IHW3</accession>
<dbReference type="KEGG" id="mno:Mnod_0989"/>
<feature type="region of interest" description="Disordered" evidence="1">
    <location>
        <begin position="89"/>
        <end position="142"/>
    </location>
</feature>
<dbReference type="AlphaFoldDB" id="B8IHW3"/>
<evidence type="ECO:0000313" key="3">
    <source>
        <dbReference type="Proteomes" id="UP000008207"/>
    </source>
</evidence>
<gene>
    <name evidence="2" type="ordered locus">Mnod_0989</name>
</gene>
<feature type="region of interest" description="Disordered" evidence="1">
    <location>
        <begin position="332"/>
        <end position="352"/>
    </location>
</feature>
<feature type="compositionally biased region" description="Low complexity" evidence="1">
    <location>
        <begin position="89"/>
        <end position="124"/>
    </location>
</feature>
<evidence type="ECO:0000256" key="1">
    <source>
        <dbReference type="SAM" id="MobiDB-lite"/>
    </source>
</evidence>
<dbReference type="InterPro" id="IPR011050">
    <property type="entry name" value="Pectin_lyase_fold/virulence"/>
</dbReference>
<feature type="region of interest" description="Disordered" evidence="1">
    <location>
        <begin position="1"/>
        <end position="67"/>
    </location>
</feature>
<sequence>MLCSIHNRFGKRTKPFANCGRRTTSTTRPRRGGRSRFTPPDQATSRRSRRRHGPSNRGPSSVMRWPSCAVPSGASRVWNRAEDRASSVVSPLCSASLSSRTSRATPSIPSPRPFRSTRSPPAARRSSRGRSDLTATPSNGGAARTISEWTGVIDALIARQSVNALEFVSAAAVSASADVSEALRKAVAAARSAGRPLIVPGLGSSCHLVNGSVDVSGVEIIGAGACISTTAGVSTFTTTGPLARVHGLIFSHTDPSGSVFSPAGGESHEIHDNRITARHGSNADPIIYFIGSNTYIHSNKITNLRPNALSWEPPDHLVVRWQRMSATSSLLRERRRSIGKRGETRCVRADPR</sequence>
<evidence type="ECO:0000313" key="2">
    <source>
        <dbReference type="EMBL" id="ACL56001.1"/>
    </source>
</evidence>
<keyword evidence="3" id="KW-1185">Reference proteome</keyword>
<proteinExistence type="predicted"/>
<protein>
    <submittedName>
        <fullName evidence="2">Uncharacterized protein</fullName>
    </submittedName>
</protein>
<reference evidence="2 3" key="1">
    <citation type="submission" date="2009-01" db="EMBL/GenBank/DDBJ databases">
        <title>Complete sequence of chromosome of Methylobacterium nodulans ORS 2060.</title>
        <authorList>
            <consortium name="US DOE Joint Genome Institute"/>
            <person name="Lucas S."/>
            <person name="Copeland A."/>
            <person name="Lapidus A."/>
            <person name="Glavina del Rio T."/>
            <person name="Dalin E."/>
            <person name="Tice H."/>
            <person name="Bruce D."/>
            <person name="Goodwin L."/>
            <person name="Pitluck S."/>
            <person name="Sims D."/>
            <person name="Brettin T."/>
            <person name="Detter J.C."/>
            <person name="Han C."/>
            <person name="Larimer F."/>
            <person name="Land M."/>
            <person name="Hauser L."/>
            <person name="Kyrpides N."/>
            <person name="Ivanova N."/>
            <person name="Marx C.J."/>
            <person name="Richardson P."/>
        </authorList>
    </citation>
    <scope>NUCLEOTIDE SEQUENCE [LARGE SCALE GENOMIC DNA]</scope>
    <source>
        <strain evidence="3">LMG 21967 / CNCM I-2342 / ORS 2060</strain>
    </source>
</reference>
<dbReference type="Proteomes" id="UP000008207">
    <property type="component" value="Chromosome"/>
</dbReference>
<dbReference type="EMBL" id="CP001349">
    <property type="protein sequence ID" value="ACL56001.1"/>
    <property type="molecule type" value="Genomic_DNA"/>
</dbReference>
<name>B8IHW3_METNO</name>
<feature type="compositionally biased region" description="Basic and acidic residues" evidence="1">
    <location>
        <begin position="340"/>
        <end position="352"/>
    </location>
</feature>
<organism evidence="2 3">
    <name type="scientific">Methylobacterium nodulans (strain LMG 21967 / CNCM I-2342 / ORS 2060)</name>
    <dbReference type="NCBI Taxonomy" id="460265"/>
    <lineage>
        <taxon>Bacteria</taxon>
        <taxon>Pseudomonadati</taxon>
        <taxon>Pseudomonadota</taxon>
        <taxon>Alphaproteobacteria</taxon>
        <taxon>Hyphomicrobiales</taxon>
        <taxon>Methylobacteriaceae</taxon>
        <taxon>Methylobacterium</taxon>
    </lineage>
</organism>
<dbReference type="HOGENOM" id="CLU_787105_0_0_5"/>